<dbReference type="RefSeq" id="WP_206715830.1">
    <property type="nucleotide sequence ID" value="NZ_CP071091.1"/>
</dbReference>
<evidence type="ECO:0000313" key="2">
    <source>
        <dbReference type="Proteomes" id="UP000663090"/>
    </source>
</evidence>
<organism evidence="1 2">
    <name type="scientific">Myxococcus landrumensis</name>
    <dbReference type="NCBI Taxonomy" id="2813577"/>
    <lineage>
        <taxon>Bacteria</taxon>
        <taxon>Pseudomonadati</taxon>
        <taxon>Myxococcota</taxon>
        <taxon>Myxococcia</taxon>
        <taxon>Myxococcales</taxon>
        <taxon>Cystobacterineae</taxon>
        <taxon>Myxococcaceae</taxon>
        <taxon>Myxococcus</taxon>
    </lineage>
</organism>
<protein>
    <submittedName>
        <fullName evidence="1">Uncharacterized protein</fullName>
    </submittedName>
</protein>
<evidence type="ECO:0000313" key="1">
    <source>
        <dbReference type="EMBL" id="QSQ14036.1"/>
    </source>
</evidence>
<name>A0ABX7N5M9_9BACT</name>
<gene>
    <name evidence="1" type="ORF">JY572_37940</name>
</gene>
<keyword evidence="2" id="KW-1185">Reference proteome</keyword>
<accession>A0ABX7N5M9</accession>
<reference evidence="1 2" key="1">
    <citation type="submission" date="2021-02" db="EMBL/GenBank/DDBJ databases">
        <title>De Novo genome assembly of isolated myxobacteria.</title>
        <authorList>
            <person name="Stevens D.C."/>
        </authorList>
    </citation>
    <scope>NUCLEOTIDE SEQUENCE [LARGE SCALE GENOMIC DNA]</scope>
    <source>
        <strain evidence="1 2">SCHIC003</strain>
    </source>
</reference>
<dbReference type="Proteomes" id="UP000663090">
    <property type="component" value="Chromosome"/>
</dbReference>
<proteinExistence type="predicted"/>
<dbReference type="EMBL" id="CP071091">
    <property type="protein sequence ID" value="QSQ14036.1"/>
    <property type="molecule type" value="Genomic_DNA"/>
</dbReference>
<sequence length="55" mass="6072">MTQPAAVPVEDVEDADVPLPEGWMRCPSCQAVQPELTQTLTCTACGWEWPRAREA</sequence>